<dbReference type="EMBL" id="MHCR01000006">
    <property type="protein sequence ID" value="OGY25888.1"/>
    <property type="molecule type" value="Genomic_DNA"/>
</dbReference>
<protein>
    <submittedName>
        <fullName evidence="1">Uncharacterized protein</fullName>
    </submittedName>
</protein>
<evidence type="ECO:0000313" key="2">
    <source>
        <dbReference type="Proteomes" id="UP000178162"/>
    </source>
</evidence>
<proteinExistence type="predicted"/>
<dbReference type="Proteomes" id="UP000178162">
    <property type="component" value="Unassembled WGS sequence"/>
</dbReference>
<evidence type="ECO:0000313" key="1">
    <source>
        <dbReference type="EMBL" id="OGY25888.1"/>
    </source>
</evidence>
<comment type="caution">
    <text evidence="1">The sequence shown here is derived from an EMBL/GenBank/DDBJ whole genome shotgun (WGS) entry which is preliminary data.</text>
</comment>
<sequence length="273" mass="30734">MTLDGLVTKYVYSAYSLDYYSKDPKTKTPYKYTVDSGQTSYQLEASLEDGRKYVVTSTNTYGSYIGTAKPNEKIKPIEATSTNYKGSKIYSLPISTVGKTKFSMFFIITNKVTAILFSDSAQSIKDIVDFEEKPSNTLSSREAWKNQFEGISENVGGLVYIEPIAFLGAWDYYNNLYPEYGGLVGEESDIEVVLRAYLSTIKSIGTVVAKEKSVYATKTFVNIIELPSDQKSKAEDALYKLLDQTSRNSRFLLGAFNINWSESFKNLRDFIFP</sequence>
<dbReference type="AlphaFoldDB" id="A0A1G1WDX6"/>
<name>A0A1G1WDX6_9BACT</name>
<reference evidence="1 2" key="1">
    <citation type="journal article" date="2016" name="Nat. Commun.">
        <title>Thousands of microbial genomes shed light on interconnected biogeochemical processes in an aquifer system.</title>
        <authorList>
            <person name="Anantharaman K."/>
            <person name="Brown C.T."/>
            <person name="Hug L.A."/>
            <person name="Sharon I."/>
            <person name="Castelle C.J."/>
            <person name="Probst A.J."/>
            <person name="Thomas B.C."/>
            <person name="Singh A."/>
            <person name="Wilkins M.J."/>
            <person name="Karaoz U."/>
            <person name="Brodie E.L."/>
            <person name="Williams K.H."/>
            <person name="Hubbard S.S."/>
            <person name="Banfield J.F."/>
        </authorList>
    </citation>
    <scope>NUCLEOTIDE SEQUENCE [LARGE SCALE GENOMIC DNA]</scope>
</reference>
<accession>A0A1G1WDX6</accession>
<organism evidence="1 2">
    <name type="scientific">Candidatus Woykebacteria bacterium RBG_16_39_9b</name>
    <dbReference type="NCBI Taxonomy" id="1802595"/>
    <lineage>
        <taxon>Bacteria</taxon>
        <taxon>Candidatus Woykeibacteriota</taxon>
    </lineage>
</organism>
<gene>
    <name evidence="1" type="ORF">A2134_01890</name>
</gene>